<sequence>MCRNQGVITQADQISRFDVETHCEQVAGFEGDYSSTMYNSCIDQEQGAYNNLKGQWANLSSRI</sequence>
<comment type="caution">
    <text evidence="1">The sequence shown here is derived from an EMBL/GenBank/DDBJ whole genome shotgun (WGS) entry which is preliminary data.</text>
</comment>
<organism evidence="1 2">
    <name type="scientific">Halomonas koreensis</name>
    <dbReference type="NCBI Taxonomy" id="245385"/>
    <lineage>
        <taxon>Bacteria</taxon>
        <taxon>Pseudomonadati</taxon>
        <taxon>Pseudomonadota</taxon>
        <taxon>Gammaproteobacteria</taxon>
        <taxon>Oceanospirillales</taxon>
        <taxon>Halomonadaceae</taxon>
        <taxon>Halomonas</taxon>
    </lineage>
</organism>
<evidence type="ECO:0000313" key="2">
    <source>
        <dbReference type="Proteomes" id="UP001264519"/>
    </source>
</evidence>
<dbReference type="Proteomes" id="UP001264519">
    <property type="component" value="Unassembled WGS sequence"/>
</dbReference>
<reference evidence="1 2" key="1">
    <citation type="submission" date="2023-04" db="EMBL/GenBank/DDBJ databases">
        <title>A long-awaited taxogenomic arrangement of the family Halomonadaceae.</title>
        <authorList>
            <person name="De La Haba R."/>
            <person name="Chuvochina M."/>
            <person name="Wittouck S."/>
            <person name="Arahal D.R."/>
            <person name="Sanchez-Porro C."/>
            <person name="Hugenholtz P."/>
            <person name="Ventosa A."/>
        </authorList>
    </citation>
    <scope>NUCLEOTIDE SEQUENCE [LARGE SCALE GENOMIC DNA]</scope>
    <source>
        <strain evidence="1 2">DSM 23530</strain>
    </source>
</reference>
<gene>
    <name evidence="1" type="ORF">QC818_02635</name>
</gene>
<proteinExistence type="predicted"/>
<dbReference type="RefSeq" id="WP_309651291.1">
    <property type="nucleotide sequence ID" value="NZ_JARWAK010000002.1"/>
</dbReference>
<accession>A0ABU1FZI3</accession>
<keyword evidence="2" id="KW-1185">Reference proteome</keyword>
<protein>
    <submittedName>
        <fullName evidence="1">Uncharacterized protein</fullName>
    </submittedName>
</protein>
<dbReference type="EMBL" id="JARWAK010000002">
    <property type="protein sequence ID" value="MDR5865688.1"/>
    <property type="molecule type" value="Genomic_DNA"/>
</dbReference>
<evidence type="ECO:0000313" key="1">
    <source>
        <dbReference type="EMBL" id="MDR5865688.1"/>
    </source>
</evidence>
<name>A0ABU1FZI3_9GAMM</name>